<dbReference type="Proteomes" id="UP000027195">
    <property type="component" value="Unassembled WGS sequence"/>
</dbReference>
<dbReference type="OrthoDB" id="1103324at2759"/>
<evidence type="ECO:0000256" key="11">
    <source>
        <dbReference type="SAM" id="SignalP"/>
    </source>
</evidence>
<dbReference type="GO" id="GO:0004497">
    <property type="term" value="F:monooxygenase activity"/>
    <property type="evidence" value="ECO:0007669"/>
    <property type="project" value="UniProtKB-KW"/>
</dbReference>
<evidence type="ECO:0000256" key="7">
    <source>
        <dbReference type="ARBA" id="ARBA00023004"/>
    </source>
</evidence>
<feature type="binding site" description="axial binding residue" evidence="9">
    <location>
        <position position="434"/>
    </location>
    <ligand>
        <name>heme</name>
        <dbReference type="ChEBI" id="CHEBI:30413"/>
    </ligand>
    <ligandPart>
        <name>Fe</name>
        <dbReference type="ChEBI" id="CHEBI:18248"/>
    </ligandPart>
</feature>
<comment type="similarity">
    <text evidence="3 10">Belongs to the cytochrome P450 family.</text>
</comment>
<feature type="signal peptide" evidence="11">
    <location>
        <begin position="1"/>
        <end position="27"/>
    </location>
</feature>
<comment type="pathway">
    <text evidence="2">Secondary metabolite biosynthesis.</text>
</comment>
<sequence length="507" mass="57731">MDTSVKLWSAFLGLVLLVLYRRRAARASNPHGLPYPPGPKPEPIIGNARQFPSHSSWLQYNEWRKIYGDIMHLEALGNHVIVLGSYKIAHDLVGLRANYADRPVSQMISVLMGWDRVVSIMPYGETWKRYRKILHPYLHKDAISRNTEHMMKDTRHLLASLMKAPDEWDRLLRLHTGRLIILYTYGHKVESAEDEYITIAEEAVGSTTTLVLPGAVFVDIFPAMRFIPLWFPGATWKRNAKRWRKMVDIMVERPFERVKADLSAGTALPSFTSAMIQDGEYDQNDITWSAGSLYVAGADTTVGTFMTFMLAMAKNVDVQKKAQAELDRVMKPGTLPTWEDRHRLPYIECLMKEVLRWCPGTPMALPHSLSGKDDFYNGYHIPKDSVVLINLWAISRDEANYKDADRFYPERFENPETAELDPQTWVFGFGRRTCAGVSFVESSFFILATYILSTFNISPPRDADGKELELDPPFTTGVLCRPEAFKCTIKPRSEAAESLIKAGMDEL</sequence>
<evidence type="ECO:0000256" key="8">
    <source>
        <dbReference type="ARBA" id="ARBA00023033"/>
    </source>
</evidence>
<gene>
    <name evidence="12" type="ORF">BOTBODRAFT_187775</name>
</gene>
<dbReference type="InterPro" id="IPR017972">
    <property type="entry name" value="Cyt_P450_CS"/>
</dbReference>
<dbReference type="SUPFAM" id="SSF48264">
    <property type="entry name" value="Cytochrome P450"/>
    <property type="match status" value="1"/>
</dbReference>
<dbReference type="GO" id="GO:0020037">
    <property type="term" value="F:heme binding"/>
    <property type="evidence" value="ECO:0007669"/>
    <property type="project" value="InterPro"/>
</dbReference>
<dbReference type="Pfam" id="PF00067">
    <property type="entry name" value="p450"/>
    <property type="match status" value="1"/>
</dbReference>
<dbReference type="PANTHER" id="PTHR46300:SF7">
    <property type="entry name" value="P450, PUTATIVE (EUROFUNG)-RELATED"/>
    <property type="match status" value="1"/>
</dbReference>
<evidence type="ECO:0000256" key="3">
    <source>
        <dbReference type="ARBA" id="ARBA00010617"/>
    </source>
</evidence>
<keyword evidence="11" id="KW-0732">Signal</keyword>
<dbReference type="PRINTS" id="PR00463">
    <property type="entry name" value="EP450I"/>
</dbReference>
<keyword evidence="7 9" id="KW-0408">Iron</keyword>
<dbReference type="STRING" id="930990.A0A067MJ81"/>
<reference evidence="13" key="1">
    <citation type="journal article" date="2014" name="Proc. Natl. Acad. Sci. U.S.A.">
        <title>Extensive sampling of basidiomycete genomes demonstrates inadequacy of the white-rot/brown-rot paradigm for wood decay fungi.</title>
        <authorList>
            <person name="Riley R."/>
            <person name="Salamov A.A."/>
            <person name="Brown D.W."/>
            <person name="Nagy L.G."/>
            <person name="Floudas D."/>
            <person name="Held B.W."/>
            <person name="Levasseur A."/>
            <person name="Lombard V."/>
            <person name="Morin E."/>
            <person name="Otillar R."/>
            <person name="Lindquist E.A."/>
            <person name="Sun H."/>
            <person name="LaButti K.M."/>
            <person name="Schmutz J."/>
            <person name="Jabbour D."/>
            <person name="Luo H."/>
            <person name="Baker S.E."/>
            <person name="Pisabarro A.G."/>
            <person name="Walton J.D."/>
            <person name="Blanchette R.A."/>
            <person name="Henrissat B."/>
            <person name="Martin F."/>
            <person name="Cullen D."/>
            <person name="Hibbett D.S."/>
            <person name="Grigoriev I.V."/>
        </authorList>
    </citation>
    <scope>NUCLEOTIDE SEQUENCE [LARGE SCALE GENOMIC DNA]</scope>
    <source>
        <strain evidence="13">FD-172 SS1</strain>
    </source>
</reference>
<evidence type="ECO:0000313" key="13">
    <source>
        <dbReference type="Proteomes" id="UP000027195"/>
    </source>
</evidence>
<evidence type="ECO:0000256" key="6">
    <source>
        <dbReference type="ARBA" id="ARBA00023002"/>
    </source>
</evidence>
<evidence type="ECO:0000256" key="2">
    <source>
        <dbReference type="ARBA" id="ARBA00005179"/>
    </source>
</evidence>
<dbReference type="InterPro" id="IPR050364">
    <property type="entry name" value="Cytochrome_P450_fung"/>
</dbReference>
<dbReference type="Gene3D" id="1.10.630.10">
    <property type="entry name" value="Cytochrome P450"/>
    <property type="match status" value="1"/>
</dbReference>
<dbReference type="CDD" id="cd11065">
    <property type="entry name" value="CYP64-like"/>
    <property type="match status" value="1"/>
</dbReference>
<dbReference type="InParanoid" id="A0A067MJ81"/>
<dbReference type="GO" id="GO:0005506">
    <property type="term" value="F:iron ion binding"/>
    <property type="evidence" value="ECO:0007669"/>
    <property type="project" value="InterPro"/>
</dbReference>
<evidence type="ECO:0000256" key="5">
    <source>
        <dbReference type="ARBA" id="ARBA00022723"/>
    </source>
</evidence>
<protein>
    <recommendedName>
        <fullName evidence="14">Cytochrome P450</fullName>
    </recommendedName>
</protein>
<dbReference type="EMBL" id="KL198036">
    <property type="protein sequence ID" value="KDQ14780.1"/>
    <property type="molecule type" value="Genomic_DNA"/>
</dbReference>
<comment type="cofactor">
    <cofactor evidence="1 9">
        <name>heme</name>
        <dbReference type="ChEBI" id="CHEBI:30413"/>
    </cofactor>
</comment>
<evidence type="ECO:0000256" key="4">
    <source>
        <dbReference type="ARBA" id="ARBA00022617"/>
    </source>
</evidence>
<evidence type="ECO:0008006" key="14">
    <source>
        <dbReference type="Google" id="ProtNLM"/>
    </source>
</evidence>
<proteinExistence type="inferred from homology"/>
<evidence type="ECO:0000256" key="1">
    <source>
        <dbReference type="ARBA" id="ARBA00001971"/>
    </source>
</evidence>
<organism evidence="12 13">
    <name type="scientific">Botryobasidium botryosum (strain FD-172 SS1)</name>
    <dbReference type="NCBI Taxonomy" id="930990"/>
    <lineage>
        <taxon>Eukaryota</taxon>
        <taxon>Fungi</taxon>
        <taxon>Dikarya</taxon>
        <taxon>Basidiomycota</taxon>
        <taxon>Agaricomycotina</taxon>
        <taxon>Agaricomycetes</taxon>
        <taxon>Cantharellales</taxon>
        <taxon>Botryobasidiaceae</taxon>
        <taxon>Botryobasidium</taxon>
    </lineage>
</organism>
<evidence type="ECO:0000313" key="12">
    <source>
        <dbReference type="EMBL" id="KDQ14780.1"/>
    </source>
</evidence>
<evidence type="ECO:0000256" key="9">
    <source>
        <dbReference type="PIRSR" id="PIRSR602401-1"/>
    </source>
</evidence>
<keyword evidence="8 10" id="KW-0503">Monooxygenase</keyword>
<keyword evidence="5 9" id="KW-0479">Metal-binding</keyword>
<keyword evidence="13" id="KW-1185">Reference proteome</keyword>
<evidence type="ECO:0000256" key="10">
    <source>
        <dbReference type="RuleBase" id="RU000461"/>
    </source>
</evidence>
<dbReference type="HOGENOM" id="CLU_001570_2_3_1"/>
<keyword evidence="4 9" id="KW-0349">Heme</keyword>
<keyword evidence="6 10" id="KW-0560">Oxidoreductase</keyword>
<name>A0A067MJ81_BOTB1</name>
<dbReference type="InterPro" id="IPR002401">
    <property type="entry name" value="Cyt_P450_E_grp-I"/>
</dbReference>
<dbReference type="GO" id="GO:0016705">
    <property type="term" value="F:oxidoreductase activity, acting on paired donors, with incorporation or reduction of molecular oxygen"/>
    <property type="evidence" value="ECO:0007669"/>
    <property type="project" value="InterPro"/>
</dbReference>
<dbReference type="AlphaFoldDB" id="A0A067MJ81"/>
<dbReference type="InterPro" id="IPR001128">
    <property type="entry name" value="Cyt_P450"/>
</dbReference>
<dbReference type="InterPro" id="IPR036396">
    <property type="entry name" value="Cyt_P450_sf"/>
</dbReference>
<dbReference type="PROSITE" id="PS00086">
    <property type="entry name" value="CYTOCHROME_P450"/>
    <property type="match status" value="1"/>
</dbReference>
<dbReference type="PANTHER" id="PTHR46300">
    <property type="entry name" value="P450, PUTATIVE (EUROFUNG)-RELATED-RELATED"/>
    <property type="match status" value="1"/>
</dbReference>
<feature type="chain" id="PRO_5001641427" description="Cytochrome P450" evidence="11">
    <location>
        <begin position="28"/>
        <end position="507"/>
    </location>
</feature>
<accession>A0A067MJ81</accession>